<evidence type="ECO:0000256" key="1">
    <source>
        <dbReference type="ARBA" id="ARBA00004651"/>
    </source>
</evidence>
<organism evidence="7">
    <name type="scientific">uncultured Prevotella sp</name>
    <dbReference type="NCBI Taxonomy" id="159272"/>
    <lineage>
        <taxon>Bacteria</taxon>
        <taxon>Pseudomonadati</taxon>
        <taxon>Bacteroidota</taxon>
        <taxon>Bacteroidia</taxon>
        <taxon>Bacteroidales</taxon>
        <taxon>Prevotellaceae</taxon>
        <taxon>Prevotella</taxon>
        <taxon>environmental samples</taxon>
    </lineage>
</organism>
<dbReference type="PANTHER" id="PTHR39087">
    <property type="entry name" value="UPF0104 MEMBRANE PROTEIN MJ1595"/>
    <property type="match status" value="1"/>
</dbReference>
<evidence type="ECO:0000313" key="7">
    <source>
        <dbReference type="EMBL" id="QIM10129.1"/>
    </source>
</evidence>
<feature type="transmembrane region" description="Helical" evidence="6">
    <location>
        <begin position="273"/>
        <end position="293"/>
    </location>
</feature>
<dbReference type="GO" id="GO:0005886">
    <property type="term" value="C:plasma membrane"/>
    <property type="evidence" value="ECO:0007669"/>
    <property type="project" value="UniProtKB-SubCell"/>
</dbReference>
<protein>
    <submittedName>
        <fullName evidence="7">Membrane protein</fullName>
    </submittedName>
</protein>
<evidence type="ECO:0000256" key="4">
    <source>
        <dbReference type="ARBA" id="ARBA00022989"/>
    </source>
</evidence>
<evidence type="ECO:0000256" key="3">
    <source>
        <dbReference type="ARBA" id="ARBA00022692"/>
    </source>
</evidence>
<name>A0A6G8F1H8_9BACT</name>
<feature type="transmembrane region" description="Helical" evidence="6">
    <location>
        <begin position="12"/>
        <end position="32"/>
    </location>
</feature>
<proteinExistence type="predicted"/>
<reference evidence="7" key="1">
    <citation type="journal article" date="2020" name="J. ISSAAS">
        <title>Lactobacilli and other gastrointestinal microbiota of Peromyscus leucopus, reservoir host for agents of Lyme disease and other zoonoses in North America.</title>
        <authorList>
            <person name="Milovic A."/>
            <person name="Bassam K."/>
            <person name="Shao H."/>
            <person name="Chatzistamou I."/>
            <person name="Tufts D.M."/>
            <person name="Diuk-Wasser M."/>
            <person name="Barbour A.G."/>
        </authorList>
    </citation>
    <scope>NUCLEOTIDE SEQUENCE</scope>
    <source>
        <strain evidence="7">LL70</strain>
    </source>
</reference>
<keyword evidence="2" id="KW-1003">Cell membrane</keyword>
<feature type="transmembrane region" description="Helical" evidence="6">
    <location>
        <begin position="44"/>
        <end position="66"/>
    </location>
</feature>
<evidence type="ECO:0000256" key="6">
    <source>
        <dbReference type="SAM" id="Phobius"/>
    </source>
</evidence>
<accession>A0A6G8F1H8</accession>
<gene>
    <name evidence="7" type="ORF">Prevot485_2280</name>
</gene>
<keyword evidence="3 6" id="KW-0812">Transmembrane</keyword>
<feature type="transmembrane region" description="Helical" evidence="6">
    <location>
        <begin position="305"/>
        <end position="325"/>
    </location>
</feature>
<comment type="subcellular location">
    <subcellularLocation>
        <location evidence="1">Cell membrane</location>
        <topology evidence="1">Multi-pass membrane protein</topology>
    </subcellularLocation>
</comment>
<evidence type="ECO:0000256" key="5">
    <source>
        <dbReference type="ARBA" id="ARBA00023136"/>
    </source>
</evidence>
<sequence length="346" mass="39011">MTWTKKKLNNLFFFCGIAAVIIMLFTFDVSFIELWQHLCRAGYWLIPIIGVWIIIYAINALSWMCIIQSNKSEDEHVSFWRIFKLTITGYALNYATPVGGLGGEPYRIMELSKDIDKRNAASSVILYAMMHIFAHFWFWFSSIFIYLALVLIGDMPLTTATAIVLGIIAVFCLIAFYLFSKGYRNGLVIKIIKLIGKIPGLGKWSRRMLTEHGESLHNIDTQIAALHQQGKRHFYCSLLLEYFSRVVQSLEIMFMLLLFGIDNGGGMDGLALTFLHSILILAFTTLFANLIGFLPMQIGVQEGGFVISIAALGLSAALGIFVSIICRVREIIWILIGILLIKTDKP</sequence>
<dbReference type="InterPro" id="IPR022791">
    <property type="entry name" value="L-PG_synthase/AglD"/>
</dbReference>
<keyword evidence="4 6" id="KW-1133">Transmembrane helix</keyword>
<dbReference type="PANTHER" id="PTHR39087:SF2">
    <property type="entry name" value="UPF0104 MEMBRANE PROTEIN MJ1595"/>
    <property type="match status" value="1"/>
</dbReference>
<dbReference type="AlphaFoldDB" id="A0A6G8F1H8"/>
<feature type="transmembrane region" description="Helical" evidence="6">
    <location>
        <begin position="158"/>
        <end position="179"/>
    </location>
</feature>
<keyword evidence="5 6" id="KW-0472">Membrane</keyword>
<dbReference type="EMBL" id="MN990733">
    <property type="protein sequence ID" value="QIM10129.1"/>
    <property type="molecule type" value="Genomic_DNA"/>
</dbReference>
<feature type="transmembrane region" description="Helical" evidence="6">
    <location>
        <begin position="124"/>
        <end position="152"/>
    </location>
</feature>
<dbReference type="Pfam" id="PF03706">
    <property type="entry name" value="LPG_synthase_TM"/>
    <property type="match status" value="1"/>
</dbReference>
<evidence type="ECO:0000256" key="2">
    <source>
        <dbReference type="ARBA" id="ARBA00022475"/>
    </source>
</evidence>